<dbReference type="EMBL" id="HBUE01042378">
    <property type="protein sequence ID" value="CAG6461256.1"/>
    <property type="molecule type" value="Transcribed_RNA"/>
</dbReference>
<protein>
    <submittedName>
        <fullName evidence="1">(northern house mosquito) hypothetical protein</fullName>
    </submittedName>
</protein>
<evidence type="ECO:0000313" key="1">
    <source>
        <dbReference type="EMBL" id="CAG6461256.1"/>
    </source>
</evidence>
<reference evidence="1" key="1">
    <citation type="submission" date="2021-05" db="EMBL/GenBank/DDBJ databases">
        <authorList>
            <person name="Alioto T."/>
            <person name="Alioto T."/>
            <person name="Gomez Garrido J."/>
        </authorList>
    </citation>
    <scope>NUCLEOTIDE SEQUENCE</scope>
</reference>
<dbReference type="AlphaFoldDB" id="A0A8D8AWG0"/>
<proteinExistence type="predicted"/>
<name>A0A8D8AWG0_CULPI</name>
<accession>A0A8D8AWG0</accession>
<organism evidence="1">
    <name type="scientific">Culex pipiens</name>
    <name type="common">House mosquito</name>
    <dbReference type="NCBI Taxonomy" id="7175"/>
    <lineage>
        <taxon>Eukaryota</taxon>
        <taxon>Metazoa</taxon>
        <taxon>Ecdysozoa</taxon>
        <taxon>Arthropoda</taxon>
        <taxon>Hexapoda</taxon>
        <taxon>Insecta</taxon>
        <taxon>Pterygota</taxon>
        <taxon>Neoptera</taxon>
        <taxon>Endopterygota</taxon>
        <taxon>Diptera</taxon>
        <taxon>Nematocera</taxon>
        <taxon>Culicoidea</taxon>
        <taxon>Culicidae</taxon>
        <taxon>Culicinae</taxon>
        <taxon>Culicini</taxon>
        <taxon>Culex</taxon>
        <taxon>Culex</taxon>
    </lineage>
</organism>
<sequence length="104" mass="11269">MMSIEMSKIVLRRSEIGVRVELKLVKLDWYSSRRVFLGALAGFWDGSSGVSGTSTADEYSVRRLFDAPNGVLSVAVELAGGLKKVLRRFSTGVSLARVALSDSS</sequence>